<keyword evidence="12 15" id="KW-1133">Transmembrane helix</keyword>
<dbReference type="EC" id="2.3.2.27" evidence="4"/>
<feature type="transmembrane region" description="Helical" evidence="15">
    <location>
        <begin position="545"/>
        <end position="565"/>
    </location>
</feature>
<keyword evidence="10" id="KW-0833">Ubl conjugation pathway</keyword>
<proteinExistence type="predicted"/>
<name>A0A4T0X1L6_9ASCO</name>
<dbReference type="SUPFAM" id="SSF57850">
    <property type="entry name" value="RING/U-box"/>
    <property type="match status" value="1"/>
</dbReference>
<evidence type="ECO:0000256" key="10">
    <source>
        <dbReference type="ARBA" id="ARBA00022786"/>
    </source>
</evidence>
<dbReference type="AlphaFoldDB" id="A0A4T0X1L6"/>
<protein>
    <recommendedName>
        <fullName evidence="4">RING-type E3 ubiquitin transferase</fullName>
        <ecNumber evidence="4">2.3.2.27</ecNumber>
    </recommendedName>
</protein>
<evidence type="ECO:0000256" key="2">
    <source>
        <dbReference type="ARBA" id="ARBA00004127"/>
    </source>
</evidence>
<keyword evidence="5" id="KW-0808">Transferase</keyword>
<evidence type="ECO:0000313" key="17">
    <source>
        <dbReference type="EMBL" id="TID25504.1"/>
    </source>
</evidence>
<dbReference type="EMBL" id="SELW01000481">
    <property type="protein sequence ID" value="TID25504.1"/>
    <property type="molecule type" value="Genomic_DNA"/>
</dbReference>
<feature type="transmembrane region" description="Helical" evidence="15">
    <location>
        <begin position="458"/>
        <end position="476"/>
    </location>
</feature>
<evidence type="ECO:0000256" key="1">
    <source>
        <dbReference type="ARBA" id="ARBA00000900"/>
    </source>
</evidence>
<organism evidence="17 18">
    <name type="scientific">Pichia inconspicua</name>
    <dbReference type="NCBI Taxonomy" id="52247"/>
    <lineage>
        <taxon>Eukaryota</taxon>
        <taxon>Fungi</taxon>
        <taxon>Dikarya</taxon>
        <taxon>Ascomycota</taxon>
        <taxon>Saccharomycotina</taxon>
        <taxon>Pichiomycetes</taxon>
        <taxon>Pichiales</taxon>
        <taxon>Pichiaceae</taxon>
        <taxon>Pichia</taxon>
    </lineage>
</organism>
<keyword evidence="6 15" id="KW-0812">Transmembrane</keyword>
<dbReference type="PANTHER" id="PTHR22763">
    <property type="entry name" value="RING ZINC FINGER PROTEIN"/>
    <property type="match status" value="1"/>
</dbReference>
<evidence type="ECO:0000256" key="9">
    <source>
        <dbReference type="ARBA" id="ARBA00022771"/>
    </source>
</evidence>
<dbReference type="GO" id="GO:0043161">
    <property type="term" value="P:proteasome-mediated ubiquitin-dependent protein catabolic process"/>
    <property type="evidence" value="ECO:0007669"/>
    <property type="project" value="TreeGrafter"/>
</dbReference>
<feature type="transmembrane region" description="Helical" evidence="15">
    <location>
        <begin position="397"/>
        <end position="418"/>
    </location>
</feature>
<dbReference type="InterPro" id="IPR013083">
    <property type="entry name" value="Znf_RING/FYVE/PHD"/>
</dbReference>
<evidence type="ECO:0000256" key="7">
    <source>
        <dbReference type="ARBA" id="ARBA00022723"/>
    </source>
</evidence>
<feature type="transmembrane region" description="Helical" evidence="15">
    <location>
        <begin position="602"/>
        <end position="623"/>
    </location>
</feature>
<feature type="transmembrane region" description="Helical" evidence="15">
    <location>
        <begin position="572"/>
        <end position="590"/>
    </location>
</feature>
<dbReference type="FunFam" id="3.30.40.10:FF:000626">
    <property type="entry name" value="Transmembrane ubiquitin ligase 1"/>
    <property type="match status" value="1"/>
</dbReference>
<dbReference type="STRING" id="52247.A0A4T0X1L6"/>
<evidence type="ECO:0000256" key="14">
    <source>
        <dbReference type="PROSITE-ProRule" id="PRU00175"/>
    </source>
</evidence>
<feature type="transmembrane region" description="Helical" evidence="15">
    <location>
        <begin position="635"/>
        <end position="652"/>
    </location>
</feature>
<dbReference type="InterPro" id="IPR021319">
    <property type="entry name" value="DUF2921"/>
</dbReference>
<evidence type="ECO:0000256" key="8">
    <source>
        <dbReference type="ARBA" id="ARBA00022729"/>
    </source>
</evidence>
<keyword evidence="11" id="KW-0862">Zinc</keyword>
<dbReference type="GO" id="GO:0061630">
    <property type="term" value="F:ubiquitin protein ligase activity"/>
    <property type="evidence" value="ECO:0007669"/>
    <property type="project" value="UniProtKB-EC"/>
</dbReference>
<dbReference type="Pfam" id="PF13639">
    <property type="entry name" value="zf-RING_2"/>
    <property type="match status" value="1"/>
</dbReference>
<dbReference type="GO" id="GO:0008270">
    <property type="term" value="F:zinc ion binding"/>
    <property type="evidence" value="ECO:0007669"/>
    <property type="project" value="UniProtKB-KW"/>
</dbReference>
<reference evidence="17 18" key="1">
    <citation type="journal article" date="2019" name="Front. Genet.">
        <title>Whole-Genome Sequencing of the Opportunistic Yeast Pathogen Candida inconspicua Uncovers Its Hybrid Origin.</title>
        <authorList>
            <person name="Mixao V."/>
            <person name="Hansen A.P."/>
            <person name="Saus E."/>
            <person name="Boekhout T."/>
            <person name="Lass-Florl C."/>
            <person name="Gabaldon T."/>
        </authorList>
    </citation>
    <scope>NUCLEOTIDE SEQUENCE [LARGE SCALE GENOMIC DNA]</scope>
    <source>
        <strain evidence="17 18">CBS 180</strain>
    </source>
</reference>
<sequence>MSSNPNVEQRYPSNIDKKYILNSFRQEINNSRTALLSDYKAGYGNVTGFLLSYEAAVQGRNATDGPITHHGPFQEDQRYSILPNFISRKAANIWNSEGLVVELPNDRDDKDQMKIGKRLNEGVFPLNISGTLYGHFNKADLPKNKLKPLHLQLPHYLVDLFEYRLDQRLKNSNDMNNGNDDEYSPVPNEPLEHQSERVGNITCSKGIVQLGLHNEPAKSVQNSTEILNSTTLMTLDLKLNDMNESNEHLMILSGIYHQDTGNIVVTTRSAKFHGIYEVPQLHLDPNEQYQQAKQALFAQLNNTKLDDIKIQTVESLVDASDECEYIGYLHIESTNLTREEIQQVDYELSNSIGRPHKDIPKLRMNSGLLYSPNCAILLDLGKAEGIRDEVYNDKLKVVILGSCILIVSQIFILIRQMANTNTPSTLSRLSFWSVAIMNMADSSTSVVALLCSMIFTDLYIQFAVCAFLAFTCSAIYEMKYGIQIYCTQINERPLDWRTMMQGTPIDERVEQREQANVTNEDTRVQQTTTTVTPVGDEQVIGAELYTRHFFTMLVFLFILLNVLTWPKTQRRIFECICFTIFNSYWIPQIYRNVLRGSRSSFTWEFILGTSVLRLLPILYIELFKNPFNHHRDVKFAVFLFLWISAQVGFLFLQELLGPRFFLKDDYLPQAYDYHPIITKGDLESGFSIDANEIVSDGASSTDEDNRNLRYVTDCAICMQKLEIPVMNNHPDPATSDNTASTSSLVSSGGIGFSKGASNLIARRKYMVTPCKHVFHTDCLENWMMYKLQCPVCRNSLPPF</sequence>
<comment type="subcellular location">
    <subcellularLocation>
        <location evidence="2">Endomembrane system</location>
        <topology evidence="2">Multi-pass membrane protein</topology>
    </subcellularLocation>
</comment>
<gene>
    <name evidence="17" type="ORF">CANINC_002894</name>
</gene>
<evidence type="ECO:0000256" key="5">
    <source>
        <dbReference type="ARBA" id="ARBA00022679"/>
    </source>
</evidence>
<feature type="domain" description="RING-type" evidence="16">
    <location>
        <begin position="714"/>
        <end position="793"/>
    </location>
</feature>
<dbReference type="Gene3D" id="3.30.40.10">
    <property type="entry name" value="Zinc/RING finger domain, C3HC4 (zinc finger)"/>
    <property type="match status" value="1"/>
</dbReference>
<evidence type="ECO:0000256" key="4">
    <source>
        <dbReference type="ARBA" id="ARBA00012483"/>
    </source>
</evidence>
<evidence type="ECO:0000256" key="15">
    <source>
        <dbReference type="SAM" id="Phobius"/>
    </source>
</evidence>
<keyword evidence="9 14" id="KW-0863">Zinc-finger</keyword>
<evidence type="ECO:0000256" key="13">
    <source>
        <dbReference type="ARBA" id="ARBA00023136"/>
    </source>
</evidence>
<dbReference type="PROSITE" id="PS50089">
    <property type="entry name" value="ZF_RING_2"/>
    <property type="match status" value="1"/>
</dbReference>
<dbReference type="GO" id="GO:0012505">
    <property type="term" value="C:endomembrane system"/>
    <property type="evidence" value="ECO:0007669"/>
    <property type="project" value="UniProtKB-SubCell"/>
</dbReference>
<comment type="catalytic activity">
    <reaction evidence="1">
        <text>S-ubiquitinyl-[E2 ubiquitin-conjugating enzyme]-L-cysteine + [acceptor protein]-L-lysine = [E2 ubiquitin-conjugating enzyme]-L-cysteine + N(6)-ubiquitinyl-[acceptor protein]-L-lysine.</text>
        <dbReference type="EC" id="2.3.2.27"/>
    </reaction>
</comment>
<dbReference type="PANTHER" id="PTHR22763:SF162">
    <property type="entry name" value="TRANSMEMBRANE E3 UBIQUITIN-PROTEIN LIGASE 1"/>
    <property type="match status" value="1"/>
</dbReference>
<dbReference type="InterPro" id="IPR050731">
    <property type="entry name" value="HRD1_E3_ubiq-ligases"/>
</dbReference>
<comment type="pathway">
    <text evidence="3">Protein modification; protein ubiquitination.</text>
</comment>
<evidence type="ECO:0000256" key="11">
    <source>
        <dbReference type="ARBA" id="ARBA00022833"/>
    </source>
</evidence>
<keyword evidence="7" id="KW-0479">Metal-binding</keyword>
<evidence type="ECO:0000256" key="6">
    <source>
        <dbReference type="ARBA" id="ARBA00022692"/>
    </source>
</evidence>
<dbReference type="InterPro" id="IPR001841">
    <property type="entry name" value="Znf_RING"/>
</dbReference>
<dbReference type="SMART" id="SM00184">
    <property type="entry name" value="RING"/>
    <property type="match status" value="1"/>
</dbReference>
<dbReference type="GO" id="GO:0044695">
    <property type="term" value="C:Dsc E3 ubiquitin ligase complex"/>
    <property type="evidence" value="ECO:0007669"/>
    <property type="project" value="TreeGrafter"/>
</dbReference>
<accession>A0A4T0X1L6</accession>
<dbReference type="Proteomes" id="UP000307173">
    <property type="component" value="Unassembled WGS sequence"/>
</dbReference>
<keyword evidence="8" id="KW-0732">Signal</keyword>
<comment type="caution">
    <text evidence="17">The sequence shown here is derived from an EMBL/GenBank/DDBJ whole genome shotgun (WGS) entry which is preliminary data.</text>
</comment>
<keyword evidence="13 15" id="KW-0472">Membrane</keyword>
<evidence type="ECO:0000256" key="3">
    <source>
        <dbReference type="ARBA" id="ARBA00004906"/>
    </source>
</evidence>
<dbReference type="Pfam" id="PF11145">
    <property type="entry name" value="DUF2921"/>
    <property type="match status" value="2"/>
</dbReference>
<evidence type="ECO:0000313" key="18">
    <source>
        <dbReference type="Proteomes" id="UP000307173"/>
    </source>
</evidence>
<feature type="transmembrane region" description="Helical" evidence="15">
    <location>
        <begin position="430"/>
        <end position="451"/>
    </location>
</feature>
<evidence type="ECO:0000256" key="12">
    <source>
        <dbReference type="ARBA" id="ARBA00022989"/>
    </source>
</evidence>
<dbReference type="OrthoDB" id="9984778at2759"/>
<evidence type="ECO:0000259" key="16">
    <source>
        <dbReference type="PROSITE" id="PS50089"/>
    </source>
</evidence>
<keyword evidence="18" id="KW-1185">Reference proteome</keyword>